<dbReference type="Proteomes" id="UP001576726">
    <property type="component" value="Unassembled WGS sequence"/>
</dbReference>
<sequence>MARKPKNEDIGEILCPFCNEKAPVRRDCNGKLYYVSKAGMIKPNLPTGQDWMLENAVIWSPTQKAENQAVTEPETAKPLTSPVIINGVKIPPIPARVPVNESTGQIPVTGAESPTEEKPTFIKWLIG</sequence>
<protein>
    <submittedName>
        <fullName evidence="1">Uncharacterized protein</fullName>
    </submittedName>
</protein>
<evidence type="ECO:0000313" key="2">
    <source>
        <dbReference type="Proteomes" id="UP001576726"/>
    </source>
</evidence>
<dbReference type="RefSeq" id="WP_047533161.1">
    <property type="nucleotide sequence ID" value="NZ_JBHFGJ010000005.1"/>
</dbReference>
<comment type="caution">
    <text evidence="1">The sequence shown here is derived from an EMBL/GenBank/DDBJ whole genome shotgun (WGS) entry which is preliminary data.</text>
</comment>
<reference evidence="1 2" key="1">
    <citation type="submission" date="2024-09" db="EMBL/GenBank/DDBJ databases">
        <authorList>
            <person name="Zhang Y."/>
        </authorList>
    </citation>
    <scope>NUCLEOTIDE SEQUENCE [LARGE SCALE GENOMIC DNA]</scope>
    <source>
        <strain evidence="1 2">SH314</strain>
    </source>
</reference>
<organism evidence="1 2">
    <name type="scientific">Shewanella seohaensis</name>
    <dbReference type="NCBI Taxonomy" id="755175"/>
    <lineage>
        <taxon>Bacteria</taxon>
        <taxon>Pseudomonadati</taxon>
        <taxon>Pseudomonadota</taxon>
        <taxon>Gammaproteobacteria</taxon>
        <taxon>Alteromonadales</taxon>
        <taxon>Shewanellaceae</taxon>
        <taxon>Shewanella</taxon>
    </lineage>
</organism>
<proteinExistence type="predicted"/>
<keyword evidence="2" id="KW-1185">Reference proteome</keyword>
<evidence type="ECO:0000313" key="1">
    <source>
        <dbReference type="EMBL" id="MFB2653440.1"/>
    </source>
</evidence>
<gene>
    <name evidence="1" type="ORF">ACE02L_11920</name>
</gene>
<dbReference type="EMBL" id="JBHFGJ010000005">
    <property type="protein sequence ID" value="MFB2653440.1"/>
    <property type="molecule type" value="Genomic_DNA"/>
</dbReference>
<name>A0ABV4VWA1_9GAMM</name>
<accession>A0ABV4VWA1</accession>